<feature type="compositionally biased region" description="Basic and acidic residues" evidence="1">
    <location>
        <begin position="374"/>
        <end position="384"/>
    </location>
</feature>
<feature type="compositionally biased region" description="Polar residues" evidence="1">
    <location>
        <begin position="93"/>
        <end position="104"/>
    </location>
</feature>
<feature type="compositionally biased region" description="Polar residues" evidence="1">
    <location>
        <begin position="212"/>
        <end position="231"/>
    </location>
</feature>
<organism evidence="2">
    <name type="scientific">Dichomitus squalens</name>
    <dbReference type="NCBI Taxonomy" id="114155"/>
    <lineage>
        <taxon>Eukaryota</taxon>
        <taxon>Fungi</taxon>
        <taxon>Dikarya</taxon>
        <taxon>Basidiomycota</taxon>
        <taxon>Agaricomycotina</taxon>
        <taxon>Agaricomycetes</taxon>
        <taxon>Polyporales</taxon>
        <taxon>Polyporaceae</taxon>
        <taxon>Dichomitus</taxon>
    </lineage>
</organism>
<feature type="region of interest" description="Disordered" evidence="1">
    <location>
        <begin position="989"/>
        <end position="1049"/>
    </location>
</feature>
<feature type="region of interest" description="Disordered" evidence="1">
    <location>
        <begin position="338"/>
        <end position="627"/>
    </location>
</feature>
<feature type="region of interest" description="Disordered" evidence="1">
    <location>
        <begin position="187"/>
        <end position="252"/>
    </location>
</feature>
<dbReference type="Proteomes" id="UP000292957">
    <property type="component" value="Unassembled WGS sequence"/>
</dbReference>
<feature type="compositionally biased region" description="Low complexity" evidence="1">
    <location>
        <begin position="804"/>
        <end position="827"/>
    </location>
</feature>
<accession>A0A4V6MVY4</accession>
<name>A0A4V6MVY4_9APHY</name>
<feature type="compositionally biased region" description="Polar residues" evidence="1">
    <location>
        <begin position="1027"/>
        <end position="1049"/>
    </location>
</feature>
<dbReference type="AlphaFoldDB" id="A0A4V6MVY4"/>
<proteinExistence type="predicted"/>
<feature type="compositionally biased region" description="Pro residues" evidence="1">
    <location>
        <begin position="893"/>
        <end position="903"/>
    </location>
</feature>
<feature type="compositionally biased region" description="Basic residues" evidence="1">
    <location>
        <begin position="468"/>
        <end position="486"/>
    </location>
</feature>
<feature type="compositionally biased region" description="Polar residues" evidence="1">
    <location>
        <begin position="793"/>
        <end position="803"/>
    </location>
</feature>
<feature type="region of interest" description="Disordered" evidence="1">
    <location>
        <begin position="1"/>
        <end position="29"/>
    </location>
</feature>
<dbReference type="OrthoDB" id="3230904at2759"/>
<feature type="compositionally biased region" description="Basic residues" evidence="1">
    <location>
        <begin position="1244"/>
        <end position="1258"/>
    </location>
</feature>
<feature type="compositionally biased region" description="Polar residues" evidence="1">
    <location>
        <begin position="1136"/>
        <end position="1171"/>
    </location>
</feature>
<feature type="compositionally biased region" description="Low complexity" evidence="1">
    <location>
        <begin position="929"/>
        <end position="941"/>
    </location>
</feature>
<feature type="compositionally biased region" description="Low complexity" evidence="1">
    <location>
        <begin position="1204"/>
        <end position="1215"/>
    </location>
</feature>
<sequence>MPPYLLSRDSPRAQHGRRRPPRGQLTRSGSLFGALKNIVSAPLAWLTSYDDQENLSGKRGRNHNVILEDEGTYHEDQPSAKRKRVDSPELSAPLQQPATRTTQGYLDVPENLISKQPGTRQKPGAHPGHGRSSSMATAPPNPFVQGAHPARRTASPAGIMGFGPYTSLQRTQSMDPPAYRALSLSRDVSMEDGQPGPVARDVTMSPSRRDSSFQLRARSSLTPQPIGQTFGPNIRHKERDPSEPPPVGQLKTKPEFLRAPSQVTQSRSERDVTTLGSLAEANGRISRSPMRQLFLGARPGTISESTSAPYVMPVNAAEKALHDLDVYKTPLLPSRLRGSQTIPDMFKPKKTHAPVLMRSDRERERKPRLGTSEKNGKEKEDEAVASKPYAGRGGMKKMLARRKQEEQEELEKERDNAIEEDQDEVAQRITEAEISEVRKESARFPSPPPPAPPARPVGGREQSSLRVGRTRTSRNHIARPVSKAKNRFSAAFDDDEGEDVVDEAREEEPKKLPTLFESPKGFTFAQDKAPVLHDSSNAKEPPISALPFSLMKTSAASTGTNPSPNPPFISGQPSKLSSPTAAPAPATTPAAPASEEPASKAALATSPPVPSISLIPPSPAPAKSDAESIKLPASSIPNFFANSSIFTKPGVTIAPPAPVTVPPQASAAPQIEAKEEAKLAATPSLFGNIPSFAPPVTSKDLPTSNAEAPKPTPAPAFSFGAPAPASAPAASSSGFSFASFGQTKDTATSQSTSSSTTSPVIAKEPALAPIVPEVKPSASANSPFAFGGPATKAPQTNTASSGLSFSFGAPATTTTAPATTLSPAPFSFGQPKPEPAKAPEAKPFFGVSEPAKPSLFGVPPASSPSPFGGSQDSASAEAPKPTFTFGAHSSSTPAPPIEAPKPLFPSTSTGSTGGFNFGSTAPTAPTPATPAKSPFSFSVTPSTPPVSTPADNKPAFTFGTPATPAVSAPTTLFGGPSASTNGVDVSKPFSFGAATPARSITPPHKEQEMSMEESPTRGGGMDMNGESKPTTGFTFGAPSTLNASPFGQPSQPAANLFAFGAKTETKPEVKPTFASFGQNATSSPFAFGSKPVESVQSPVSPAPFGSSVPFGQAAPPITTSFSFGSGAPSGFGQPPTVINSQPASPSTFGQPTSNPFSFGVTPTSATAQSNPFAFGSQPASPAIGNAGLPQPPGSSGGPAFTFGAPSSATQSPSSPFGAATSLPTPGGVGFTIGSAAPQQGTSRQIKKLPNRTRGGRPR</sequence>
<feature type="compositionally biased region" description="Basic and acidic residues" evidence="1">
    <location>
        <begin position="358"/>
        <end position="367"/>
    </location>
</feature>
<feature type="region of interest" description="Disordered" evidence="1">
    <location>
        <begin position="1084"/>
        <end position="1258"/>
    </location>
</feature>
<gene>
    <name evidence="2" type="ORF">BD311DRAFT_662388</name>
</gene>
<protein>
    <submittedName>
        <fullName evidence="2">Uncharacterized protein</fullName>
    </submittedName>
</protein>
<feature type="compositionally biased region" description="Pro residues" evidence="1">
    <location>
        <begin position="445"/>
        <end position="455"/>
    </location>
</feature>
<evidence type="ECO:0000256" key="1">
    <source>
        <dbReference type="SAM" id="MobiDB-lite"/>
    </source>
</evidence>
<feature type="compositionally biased region" description="Low complexity" evidence="1">
    <location>
        <begin position="1120"/>
        <end position="1135"/>
    </location>
</feature>
<feature type="compositionally biased region" description="Low complexity" evidence="1">
    <location>
        <begin position="573"/>
        <end position="615"/>
    </location>
</feature>
<feature type="compositionally biased region" description="Low complexity" evidence="1">
    <location>
        <begin position="857"/>
        <end position="870"/>
    </location>
</feature>
<feature type="compositionally biased region" description="Polar residues" evidence="1">
    <location>
        <begin position="551"/>
        <end position="562"/>
    </location>
</feature>
<evidence type="ECO:0000313" key="2">
    <source>
        <dbReference type="EMBL" id="TBU28903.1"/>
    </source>
</evidence>
<feature type="compositionally biased region" description="Acidic residues" evidence="1">
    <location>
        <begin position="492"/>
        <end position="506"/>
    </location>
</feature>
<feature type="region of interest" description="Disordered" evidence="1">
    <location>
        <begin position="53"/>
        <end position="174"/>
    </location>
</feature>
<dbReference type="EMBL" id="ML143417">
    <property type="protein sequence ID" value="TBU28903.1"/>
    <property type="molecule type" value="Genomic_DNA"/>
</dbReference>
<feature type="compositionally biased region" description="Low complexity" evidence="1">
    <location>
        <begin position="715"/>
        <end position="758"/>
    </location>
</feature>
<reference evidence="2" key="1">
    <citation type="submission" date="2019-01" db="EMBL/GenBank/DDBJ databases">
        <title>Draft genome sequences of three monokaryotic isolates of the white-rot basidiomycete fungus Dichomitus squalens.</title>
        <authorList>
            <consortium name="DOE Joint Genome Institute"/>
            <person name="Lopez S.C."/>
            <person name="Andreopoulos B."/>
            <person name="Pangilinan J."/>
            <person name="Lipzen A."/>
            <person name="Riley R."/>
            <person name="Ahrendt S."/>
            <person name="Ng V."/>
            <person name="Barry K."/>
            <person name="Daum C."/>
            <person name="Grigoriev I.V."/>
            <person name="Hilden K.S."/>
            <person name="Makela M.R."/>
            <person name="de Vries R.P."/>
        </authorList>
    </citation>
    <scope>NUCLEOTIDE SEQUENCE [LARGE SCALE GENOMIC DNA]</scope>
    <source>
        <strain evidence="2">OM18370.1</strain>
    </source>
</reference>
<feature type="region of interest" description="Disordered" evidence="1">
    <location>
        <begin position="691"/>
        <end position="958"/>
    </location>
</feature>